<dbReference type="EMBL" id="LVVM01005170">
    <property type="protein sequence ID" value="OJA11222.1"/>
    <property type="molecule type" value="Genomic_DNA"/>
</dbReference>
<gene>
    <name evidence="1" type="ORF">AZE42_14194</name>
</gene>
<feature type="non-terminal residue" evidence="1">
    <location>
        <position position="88"/>
    </location>
</feature>
<protein>
    <submittedName>
        <fullName evidence="1">Uncharacterized protein</fullName>
    </submittedName>
</protein>
<evidence type="ECO:0000313" key="1">
    <source>
        <dbReference type="EMBL" id="OJA11222.1"/>
    </source>
</evidence>
<organism evidence="1 2">
    <name type="scientific">Rhizopogon vesiculosus</name>
    <dbReference type="NCBI Taxonomy" id="180088"/>
    <lineage>
        <taxon>Eukaryota</taxon>
        <taxon>Fungi</taxon>
        <taxon>Dikarya</taxon>
        <taxon>Basidiomycota</taxon>
        <taxon>Agaricomycotina</taxon>
        <taxon>Agaricomycetes</taxon>
        <taxon>Agaricomycetidae</taxon>
        <taxon>Boletales</taxon>
        <taxon>Suillineae</taxon>
        <taxon>Rhizopogonaceae</taxon>
        <taxon>Rhizopogon</taxon>
    </lineage>
</organism>
<keyword evidence="2" id="KW-1185">Reference proteome</keyword>
<dbReference type="OrthoDB" id="3269637at2759"/>
<dbReference type="Proteomes" id="UP000183567">
    <property type="component" value="Unassembled WGS sequence"/>
</dbReference>
<accession>A0A1J8PPZ7</accession>
<dbReference type="AlphaFoldDB" id="A0A1J8PPZ7"/>
<evidence type="ECO:0000313" key="2">
    <source>
        <dbReference type="Proteomes" id="UP000183567"/>
    </source>
</evidence>
<sequence>MSGSSTSTVPEGYVWLVLLHEENSSFYLEIPLDIIASLCLKPRKYLRFLGWCILGVEGVVALTPGGDGIGSNGNLNNQGTYYYVADIA</sequence>
<comment type="caution">
    <text evidence="1">The sequence shown here is derived from an EMBL/GenBank/DDBJ whole genome shotgun (WGS) entry which is preliminary data.</text>
</comment>
<name>A0A1J8PPZ7_9AGAM</name>
<proteinExistence type="predicted"/>
<reference evidence="1 2" key="1">
    <citation type="submission" date="2016-03" db="EMBL/GenBank/DDBJ databases">
        <title>Comparative genomics of the ectomycorrhizal sister species Rhizopogon vinicolor and Rhizopogon vesiculosus (Basidiomycota: Boletales) reveals a divergence of the mating type B locus.</title>
        <authorList>
            <person name="Mujic A.B."/>
            <person name="Kuo A."/>
            <person name="Tritt A."/>
            <person name="Lipzen A."/>
            <person name="Chen C."/>
            <person name="Johnson J."/>
            <person name="Sharma A."/>
            <person name="Barry K."/>
            <person name="Grigoriev I.V."/>
            <person name="Spatafora J.W."/>
        </authorList>
    </citation>
    <scope>NUCLEOTIDE SEQUENCE [LARGE SCALE GENOMIC DNA]</scope>
    <source>
        <strain evidence="1 2">AM-OR11-056</strain>
    </source>
</reference>